<proteinExistence type="predicted"/>
<sequence length="148" mass="16468">MGYKNKIKKIEVLISTSQYQKQLLSLCCVLSIISILYTIRESYQLFQMNRGISDAKVIVQEYNASSTMTNYNENGTITGVAGSAITNVAGQAINNVANVAMTNVLSEAIKARNWKLVKVLISFITAILSLYLIFLMVTGEKIKMIFKK</sequence>
<reference evidence="1" key="1">
    <citation type="journal article" date="2019" name="Nat. Med.">
        <title>A library of human gut bacterial isolates paired with longitudinal multiomics data enables mechanistic microbiome research.</title>
        <authorList>
            <person name="Poyet M."/>
            <person name="Groussin M."/>
            <person name="Gibbons S.M."/>
            <person name="Avila-Pacheco J."/>
            <person name="Jiang X."/>
            <person name="Kearney S.M."/>
            <person name="Perrotta A.R."/>
            <person name="Berdy B."/>
            <person name="Zhao S."/>
            <person name="Lieberman T.D."/>
            <person name="Swanson P.K."/>
            <person name="Smith M."/>
            <person name="Roesemann S."/>
            <person name="Alexander J.E."/>
            <person name="Rich S.A."/>
            <person name="Livny J."/>
            <person name="Vlamakis H."/>
            <person name="Clish C."/>
            <person name="Bullock K."/>
            <person name="Deik A."/>
            <person name="Scott J."/>
            <person name="Pierce K.A."/>
            <person name="Xavier R.J."/>
            <person name="Alm E.J."/>
        </authorList>
    </citation>
    <scope>NUCLEOTIDE SEQUENCE</scope>
    <source>
        <strain evidence="1">BIOML-A179</strain>
    </source>
</reference>
<name>A0A6G2CHR0_9FIRM</name>
<accession>A0A6G2CHR0</accession>
<evidence type="ECO:0000313" key="1">
    <source>
        <dbReference type="EMBL" id="MTL95503.1"/>
    </source>
</evidence>
<comment type="caution">
    <text evidence="1">The sequence shown here is derived from an EMBL/GenBank/DDBJ whole genome shotgun (WGS) entry which is preliminary data.</text>
</comment>
<gene>
    <name evidence="1" type="ORF">GMA64_13285</name>
</gene>
<dbReference type="EMBL" id="WMQV01000051">
    <property type="protein sequence ID" value="MTL95503.1"/>
    <property type="molecule type" value="Genomic_DNA"/>
</dbReference>
<dbReference type="RefSeq" id="WP_129821777.1">
    <property type="nucleotide sequence ID" value="NZ_JADMNR010000031.1"/>
</dbReference>
<organism evidence="1">
    <name type="scientific">Turicibacter sanguinis</name>
    <dbReference type="NCBI Taxonomy" id="154288"/>
    <lineage>
        <taxon>Bacteria</taxon>
        <taxon>Bacillati</taxon>
        <taxon>Bacillota</taxon>
        <taxon>Erysipelotrichia</taxon>
        <taxon>Erysipelotrichales</taxon>
        <taxon>Turicibacteraceae</taxon>
        <taxon>Turicibacter</taxon>
    </lineage>
</organism>
<dbReference type="AlphaFoldDB" id="A0A6G2CHR0"/>
<protein>
    <submittedName>
        <fullName evidence="1">Uncharacterized protein</fullName>
    </submittedName>
</protein>